<protein>
    <submittedName>
        <fullName evidence="2">F-box domain-containing protein</fullName>
    </submittedName>
</protein>
<reference evidence="2" key="2">
    <citation type="submission" date="2020-10" db="UniProtKB">
        <authorList>
            <consortium name="WormBaseParasite"/>
        </authorList>
    </citation>
    <scope>IDENTIFICATION</scope>
</reference>
<keyword evidence="1" id="KW-1185">Reference proteome</keyword>
<organism evidence="1 2">
    <name type="scientific">Panagrellus redivivus</name>
    <name type="common">Microworm</name>
    <dbReference type="NCBI Taxonomy" id="6233"/>
    <lineage>
        <taxon>Eukaryota</taxon>
        <taxon>Metazoa</taxon>
        <taxon>Ecdysozoa</taxon>
        <taxon>Nematoda</taxon>
        <taxon>Chromadorea</taxon>
        <taxon>Rhabditida</taxon>
        <taxon>Tylenchina</taxon>
        <taxon>Panagrolaimomorpha</taxon>
        <taxon>Panagrolaimoidea</taxon>
        <taxon>Panagrolaimidae</taxon>
        <taxon>Panagrellus</taxon>
    </lineage>
</organism>
<evidence type="ECO:0000313" key="2">
    <source>
        <dbReference type="WBParaSite" id="Pan_g14903.t1"/>
    </source>
</evidence>
<reference evidence="1" key="1">
    <citation type="journal article" date="2013" name="Genetics">
        <title>The draft genome and transcriptome of Panagrellus redivivus are shaped by the harsh demands of a free-living lifestyle.</title>
        <authorList>
            <person name="Srinivasan J."/>
            <person name="Dillman A.R."/>
            <person name="Macchietto M.G."/>
            <person name="Heikkinen L."/>
            <person name="Lakso M."/>
            <person name="Fracchia K.M."/>
            <person name="Antoshechkin I."/>
            <person name="Mortazavi A."/>
            <person name="Wong G."/>
            <person name="Sternberg P.W."/>
        </authorList>
    </citation>
    <scope>NUCLEOTIDE SEQUENCE [LARGE SCALE GENOMIC DNA]</scope>
    <source>
        <strain evidence="1">MT8872</strain>
    </source>
</reference>
<dbReference type="Proteomes" id="UP000492821">
    <property type="component" value="Unassembled WGS sequence"/>
</dbReference>
<dbReference type="WBParaSite" id="Pan_g14903.t1">
    <property type="protein sequence ID" value="Pan_g14903.t1"/>
    <property type="gene ID" value="Pan_g14903"/>
</dbReference>
<name>A0A7E4ZSP9_PANRE</name>
<dbReference type="AlphaFoldDB" id="A0A7E4ZSP9"/>
<proteinExistence type="predicted"/>
<sequence length="275" mass="31526">MPYPLKKLPYGLRRRLRELATPVEAYALQIAAPNYSGLRPIQKFQSLSNVQIRVDDQKRLFISVDILTAEILQNDQFYCFTGTLTMVNLNPIHINTICTQFLLKPSSVTFSDSTLDVQCIQNFCAQLKDNVKELRIDKCTITGNVAKVICDTPAFKKLQKLVLLSPLSLSSWIEGFIEADISLTEFHVFHPLSSTFNFDNGTFLKYLKSHSEEFTLYIHTPNAAVYRHAEKQLEVLLGKGFKSIAYRSGFRVVIPCEMKIILVFDRQGRYYWPRA</sequence>
<evidence type="ECO:0000313" key="1">
    <source>
        <dbReference type="Proteomes" id="UP000492821"/>
    </source>
</evidence>
<accession>A0A7E4ZSP9</accession>